<dbReference type="EMBL" id="VDEP01000478">
    <property type="protein sequence ID" value="KAA1072598.1"/>
    <property type="molecule type" value="Genomic_DNA"/>
</dbReference>
<reference evidence="2 3" key="1">
    <citation type="submission" date="2019-05" db="EMBL/GenBank/DDBJ databases">
        <title>Emergence of the Ug99 lineage of the wheat stem rust pathogen through somatic hybridization.</title>
        <authorList>
            <person name="Li F."/>
            <person name="Upadhyaya N.M."/>
            <person name="Sperschneider J."/>
            <person name="Matny O."/>
            <person name="Nguyen-Phuc H."/>
            <person name="Mago R."/>
            <person name="Raley C."/>
            <person name="Miller M.E."/>
            <person name="Silverstein K.A.T."/>
            <person name="Henningsen E."/>
            <person name="Hirsch C.D."/>
            <person name="Visser B."/>
            <person name="Pretorius Z.A."/>
            <person name="Steffenson B.J."/>
            <person name="Schwessinger B."/>
            <person name="Dodds P.N."/>
            <person name="Figueroa M."/>
        </authorList>
    </citation>
    <scope>NUCLEOTIDE SEQUENCE [LARGE SCALE GENOMIC DNA]</scope>
    <source>
        <strain evidence="2 3">Ug99</strain>
    </source>
</reference>
<protein>
    <submittedName>
        <fullName evidence="2">Uncharacterized protein</fullName>
    </submittedName>
</protein>
<comment type="caution">
    <text evidence="2">The sequence shown here is derived from an EMBL/GenBank/DDBJ whole genome shotgun (WGS) entry which is preliminary data.</text>
</comment>
<feature type="compositionally biased region" description="Polar residues" evidence="1">
    <location>
        <begin position="34"/>
        <end position="53"/>
    </location>
</feature>
<sequence length="81" mass="8740">MAYGGFTSHRFLIAFRRLCTSEYRQFGIYAPNPTAVNTSASGTSNEPESSKTANGNMVLAHHVISEEIGKAAPGLLPRLDL</sequence>
<organism evidence="2 3">
    <name type="scientific">Puccinia graminis f. sp. tritici</name>
    <dbReference type="NCBI Taxonomy" id="56615"/>
    <lineage>
        <taxon>Eukaryota</taxon>
        <taxon>Fungi</taxon>
        <taxon>Dikarya</taxon>
        <taxon>Basidiomycota</taxon>
        <taxon>Pucciniomycotina</taxon>
        <taxon>Pucciniomycetes</taxon>
        <taxon>Pucciniales</taxon>
        <taxon>Pucciniaceae</taxon>
        <taxon>Puccinia</taxon>
    </lineage>
</organism>
<accession>A0A5B0M9K8</accession>
<evidence type="ECO:0000313" key="3">
    <source>
        <dbReference type="Proteomes" id="UP000325313"/>
    </source>
</evidence>
<evidence type="ECO:0000256" key="1">
    <source>
        <dbReference type="SAM" id="MobiDB-lite"/>
    </source>
</evidence>
<evidence type="ECO:0000313" key="2">
    <source>
        <dbReference type="EMBL" id="KAA1072598.1"/>
    </source>
</evidence>
<name>A0A5B0M9K8_PUCGR</name>
<proteinExistence type="predicted"/>
<feature type="region of interest" description="Disordered" evidence="1">
    <location>
        <begin position="32"/>
        <end position="53"/>
    </location>
</feature>
<dbReference type="Proteomes" id="UP000325313">
    <property type="component" value="Unassembled WGS sequence"/>
</dbReference>
<dbReference type="AlphaFoldDB" id="A0A5B0M9K8"/>
<gene>
    <name evidence="2" type="ORF">PGTUg99_022411</name>
</gene>